<name>A0A1M5XBX6_9FIRM</name>
<protein>
    <submittedName>
        <fullName evidence="2">Glycerophosphoryl diester phosphodiesterase</fullName>
    </submittedName>
</protein>
<evidence type="ECO:0000313" key="3">
    <source>
        <dbReference type="Proteomes" id="UP000183995"/>
    </source>
</evidence>
<dbReference type="AlphaFoldDB" id="A0A1M5XBX6"/>
<dbReference type="PANTHER" id="PTHR46211:SF14">
    <property type="entry name" value="GLYCEROPHOSPHODIESTER PHOSPHODIESTERASE"/>
    <property type="match status" value="1"/>
</dbReference>
<dbReference type="InterPro" id="IPR030395">
    <property type="entry name" value="GP_PDE_dom"/>
</dbReference>
<organism evidence="2 3">
    <name type="scientific">Sporobacter termitidis DSM 10068</name>
    <dbReference type="NCBI Taxonomy" id="1123282"/>
    <lineage>
        <taxon>Bacteria</taxon>
        <taxon>Bacillati</taxon>
        <taxon>Bacillota</taxon>
        <taxon>Clostridia</taxon>
        <taxon>Eubacteriales</taxon>
        <taxon>Oscillospiraceae</taxon>
        <taxon>Sporobacter</taxon>
    </lineage>
</organism>
<feature type="domain" description="GP-PDE" evidence="1">
    <location>
        <begin position="11"/>
        <end position="295"/>
    </location>
</feature>
<dbReference type="GO" id="GO:0006629">
    <property type="term" value="P:lipid metabolic process"/>
    <property type="evidence" value="ECO:0007669"/>
    <property type="project" value="InterPro"/>
</dbReference>
<dbReference type="STRING" id="1123282.SAMN02745823_01683"/>
<dbReference type="PROSITE" id="PS50007">
    <property type="entry name" value="PIPLC_X_DOMAIN"/>
    <property type="match status" value="1"/>
</dbReference>
<dbReference type="Gene3D" id="3.20.20.190">
    <property type="entry name" value="Phosphatidylinositol (PI) phosphodiesterase"/>
    <property type="match status" value="1"/>
</dbReference>
<dbReference type="RefSeq" id="WP_073077705.1">
    <property type="nucleotide sequence ID" value="NZ_FQXV01000005.1"/>
</dbReference>
<keyword evidence="3" id="KW-1185">Reference proteome</keyword>
<dbReference type="InterPro" id="IPR017946">
    <property type="entry name" value="PLC-like_Pdiesterase_TIM-brl"/>
</dbReference>
<sequence length="296" mass="32276">MKTPPPAGGHPRLCAHRGFNAAAPENTLPAFAAAVMSGAGEIELDLWPTADGEIVVCHDPAVDRTTDGKGAIATLRYRQIARLDAGLPFSPVWKGTRIPLFEEVLDRFAGRVVMNIHIKSLGGKKALSEAMLERGKALARIYPTGGTITLTDNMPRHIIPEEKAWEDDTGLPAYDPEIFQRIAGLVYKYGCQNSVYFTGEKDVLITAARLAPDIGRCCLEGHMNYTIVENALRYGCSRVQFCKTCLTREMIAEAHDSGLVCNLFWSDDAEEARRFLGEGIDVLLTNDIGTVKAAAV</sequence>
<evidence type="ECO:0000313" key="2">
    <source>
        <dbReference type="EMBL" id="SHH97239.1"/>
    </source>
</evidence>
<gene>
    <name evidence="2" type="ORF">SAMN02745823_01683</name>
</gene>
<dbReference type="Pfam" id="PF03009">
    <property type="entry name" value="GDPD"/>
    <property type="match status" value="1"/>
</dbReference>
<accession>A0A1M5XBX6</accession>
<dbReference type="Proteomes" id="UP000183995">
    <property type="component" value="Unassembled WGS sequence"/>
</dbReference>
<dbReference type="GO" id="GO:0008081">
    <property type="term" value="F:phosphoric diester hydrolase activity"/>
    <property type="evidence" value="ECO:0007669"/>
    <property type="project" value="InterPro"/>
</dbReference>
<reference evidence="2 3" key="1">
    <citation type="submission" date="2016-11" db="EMBL/GenBank/DDBJ databases">
        <authorList>
            <person name="Jaros S."/>
            <person name="Januszkiewicz K."/>
            <person name="Wedrychowicz H."/>
        </authorList>
    </citation>
    <scope>NUCLEOTIDE SEQUENCE [LARGE SCALE GENOMIC DNA]</scope>
    <source>
        <strain evidence="2 3">DSM 10068</strain>
    </source>
</reference>
<dbReference type="PANTHER" id="PTHR46211">
    <property type="entry name" value="GLYCEROPHOSPHORYL DIESTER PHOSPHODIESTERASE"/>
    <property type="match status" value="1"/>
</dbReference>
<proteinExistence type="predicted"/>
<dbReference type="SUPFAM" id="SSF51695">
    <property type="entry name" value="PLC-like phosphodiesterases"/>
    <property type="match status" value="1"/>
</dbReference>
<dbReference type="OrthoDB" id="384721at2"/>
<dbReference type="PROSITE" id="PS51704">
    <property type="entry name" value="GP_PDE"/>
    <property type="match status" value="1"/>
</dbReference>
<evidence type="ECO:0000259" key="1">
    <source>
        <dbReference type="PROSITE" id="PS51704"/>
    </source>
</evidence>
<dbReference type="EMBL" id="FQXV01000005">
    <property type="protein sequence ID" value="SHH97239.1"/>
    <property type="molecule type" value="Genomic_DNA"/>
</dbReference>